<dbReference type="InParanoid" id="J0LCH8"/>
<feature type="compositionally biased region" description="Low complexity" evidence="1">
    <location>
        <begin position="11"/>
        <end position="24"/>
    </location>
</feature>
<accession>J0LCH8</accession>
<feature type="compositionally biased region" description="Low complexity" evidence="1">
    <location>
        <begin position="294"/>
        <end position="314"/>
    </location>
</feature>
<feature type="transmembrane region" description="Helical" evidence="2">
    <location>
        <begin position="38"/>
        <end position="57"/>
    </location>
</feature>
<gene>
    <name evidence="3" type="ORF">AURDEDRAFT_176725</name>
</gene>
<sequence>MYLSPPEMDAPHAASPASSKPTSPYSDPTSPKYNLPGLAFFSGVVGLALLALLVWYLRKHMRRPSTWRFRSWLTAARGLSFPMPVSAYLCGLVPMPTPRPAVPAVCPPPAYVGPSYMPGAPAIPHDPQLSSDLLPPGLEVPGNPATAVCARGSPPPYLPPPPPPTPELESPTDAAAASSCASALPAPGPPPTYPPPPLPTPNHRVGSRGAARASNALATSVPGAPPAYQPEPPPASSSSPAHGPAFGASPRESDAPLSGLAQVPSTPRAPSIPEANADQGTPGTGTSYARAAERAAAPSRAVAPAPAQVVAPTKAPKKARVPAPCTLPPPRDPAWTELVPTPPVTAVKQPKPPMPHVRRPKTPNVETSRSRSRSPPQQPAVLPARVRPATPRSSSPCRSSSTSSGRDPDVPFHPTWFQELSGVLDLPVSDRRQGQYTHFCVAGVDMHLPHVAIDEGEEVDPKEILTPNFTPGRPLALKTLAKFSAVRSKHGLSLAYEEHAAIRAADAASLFKDGSPNLRDPGGLHAFFLPLEVMRGLVFQWRTTDAISAITLNDRQTDSVTILLSVRPEFQGPVIDGDMLDISVHLSESLIGENGRAIPSYAAAVTSIVDTFRHMIAVPHARNFVRRLQQSGRVSFPKLDRPALSRSAASRLKEAQQAPSVGCGACVAVQSNADQGSSSSHVSHRARQTPATQHRVIPRLPGALIVQLWDVETSTKIVAALIEAGGDHDAMYGAVRSLGVCGHHTAKILDAACDDIKLNLGLSA</sequence>
<protein>
    <submittedName>
        <fullName evidence="3">Uncharacterized protein</fullName>
    </submittedName>
</protein>
<dbReference type="Proteomes" id="UP000006514">
    <property type="component" value="Unassembled WGS sequence"/>
</dbReference>
<keyword evidence="2" id="KW-0472">Membrane</keyword>
<evidence type="ECO:0000256" key="2">
    <source>
        <dbReference type="SAM" id="Phobius"/>
    </source>
</evidence>
<proteinExistence type="predicted"/>
<feature type="compositionally biased region" description="Pro residues" evidence="1">
    <location>
        <begin position="186"/>
        <end position="200"/>
    </location>
</feature>
<feature type="compositionally biased region" description="Low complexity" evidence="1">
    <location>
        <begin position="167"/>
        <end position="185"/>
    </location>
</feature>
<feature type="transmembrane region" description="Helical" evidence="2">
    <location>
        <begin position="69"/>
        <end position="89"/>
    </location>
</feature>
<feature type="compositionally biased region" description="Pro residues" evidence="1">
    <location>
        <begin position="223"/>
        <end position="235"/>
    </location>
</feature>
<feature type="region of interest" description="Disordered" evidence="1">
    <location>
        <begin position="1"/>
        <end position="28"/>
    </location>
</feature>
<reference evidence="4" key="1">
    <citation type="journal article" date="2012" name="Science">
        <title>The Paleozoic origin of enzymatic lignin decomposition reconstructed from 31 fungal genomes.</title>
        <authorList>
            <person name="Floudas D."/>
            <person name="Binder M."/>
            <person name="Riley R."/>
            <person name="Barry K."/>
            <person name="Blanchette R.A."/>
            <person name="Henrissat B."/>
            <person name="Martinez A.T."/>
            <person name="Otillar R."/>
            <person name="Spatafora J.W."/>
            <person name="Yadav J.S."/>
            <person name="Aerts A."/>
            <person name="Benoit I."/>
            <person name="Boyd A."/>
            <person name="Carlson A."/>
            <person name="Copeland A."/>
            <person name="Coutinho P.M."/>
            <person name="de Vries R.P."/>
            <person name="Ferreira P."/>
            <person name="Findley K."/>
            <person name="Foster B."/>
            <person name="Gaskell J."/>
            <person name="Glotzer D."/>
            <person name="Gorecki P."/>
            <person name="Heitman J."/>
            <person name="Hesse C."/>
            <person name="Hori C."/>
            <person name="Igarashi K."/>
            <person name="Jurgens J.A."/>
            <person name="Kallen N."/>
            <person name="Kersten P."/>
            <person name="Kohler A."/>
            <person name="Kuees U."/>
            <person name="Kumar T.K.A."/>
            <person name="Kuo A."/>
            <person name="LaButti K."/>
            <person name="Larrondo L.F."/>
            <person name="Lindquist E."/>
            <person name="Ling A."/>
            <person name="Lombard V."/>
            <person name="Lucas S."/>
            <person name="Lundell T."/>
            <person name="Martin R."/>
            <person name="McLaughlin D.J."/>
            <person name="Morgenstern I."/>
            <person name="Morin E."/>
            <person name="Murat C."/>
            <person name="Nagy L.G."/>
            <person name="Nolan M."/>
            <person name="Ohm R.A."/>
            <person name="Patyshakuliyeva A."/>
            <person name="Rokas A."/>
            <person name="Ruiz-Duenas F.J."/>
            <person name="Sabat G."/>
            <person name="Salamov A."/>
            <person name="Samejima M."/>
            <person name="Schmutz J."/>
            <person name="Slot J.C."/>
            <person name="St John F."/>
            <person name="Stenlid J."/>
            <person name="Sun H."/>
            <person name="Sun S."/>
            <person name="Syed K."/>
            <person name="Tsang A."/>
            <person name="Wiebenga A."/>
            <person name="Young D."/>
            <person name="Pisabarro A."/>
            <person name="Eastwood D.C."/>
            <person name="Martin F."/>
            <person name="Cullen D."/>
            <person name="Grigoriev I.V."/>
            <person name="Hibbett D.S."/>
        </authorList>
    </citation>
    <scope>NUCLEOTIDE SEQUENCE [LARGE SCALE GENOMIC DNA]</scope>
    <source>
        <strain evidence="4">TFB10046</strain>
    </source>
</reference>
<dbReference type="PRINTS" id="PR01217">
    <property type="entry name" value="PRICHEXTENSN"/>
</dbReference>
<dbReference type="KEGG" id="adl:AURDEDRAFT_176725"/>
<evidence type="ECO:0000313" key="3">
    <source>
        <dbReference type="EMBL" id="EJD34226.1"/>
    </source>
</evidence>
<feature type="region of interest" description="Disordered" evidence="1">
    <location>
        <begin position="122"/>
        <end position="410"/>
    </location>
</feature>
<keyword evidence="4" id="KW-1185">Reference proteome</keyword>
<name>J0LCH8_AURST</name>
<feature type="compositionally biased region" description="Polar residues" evidence="1">
    <location>
        <begin position="278"/>
        <end position="287"/>
    </location>
</feature>
<organism evidence="3 4">
    <name type="scientific">Auricularia subglabra (strain TFB-10046 / SS5)</name>
    <name type="common">White-rot fungus</name>
    <name type="synonym">Auricularia delicata (strain TFB10046)</name>
    <dbReference type="NCBI Taxonomy" id="717982"/>
    <lineage>
        <taxon>Eukaryota</taxon>
        <taxon>Fungi</taxon>
        <taxon>Dikarya</taxon>
        <taxon>Basidiomycota</taxon>
        <taxon>Agaricomycotina</taxon>
        <taxon>Agaricomycetes</taxon>
        <taxon>Auriculariales</taxon>
        <taxon>Auriculariaceae</taxon>
        <taxon>Auricularia</taxon>
    </lineage>
</organism>
<dbReference type="AlphaFoldDB" id="J0LCH8"/>
<keyword evidence="2" id="KW-1133">Transmembrane helix</keyword>
<evidence type="ECO:0000256" key="1">
    <source>
        <dbReference type="SAM" id="MobiDB-lite"/>
    </source>
</evidence>
<evidence type="ECO:0000313" key="4">
    <source>
        <dbReference type="Proteomes" id="UP000006514"/>
    </source>
</evidence>
<feature type="compositionally biased region" description="Pro residues" evidence="1">
    <location>
        <begin position="153"/>
        <end position="166"/>
    </location>
</feature>
<feature type="compositionally biased region" description="Low complexity" evidence="1">
    <location>
        <begin position="390"/>
        <end position="404"/>
    </location>
</feature>
<feature type="compositionally biased region" description="Low complexity" evidence="1">
    <location>
        <begin position="236"/>
        <end position="250"/>
    </location>
</feature>
<keyword evidence="2" id="KW-0812">Transmembrane</keyword>
<dbReference type="EMBL" id="JH687977">
    <property type="protein sequence ID" value="EJD34226.1"/>
    <property type="molecule type" value="Genomic_DNA"/>
</dbReference>